<gene>
    <name evidence="13" type="primary">irs2-b</name>
    <name evidence="13" type="ORF">T4B_8504</name>
</gene>
<dbReference type="SMART" id="SM01244">
    <property type="entry name" value="IRS"/>
    <property type="match status" value="1"/>
</dbReference>
<sequence>MDPLILFNESNVPDDIIKMGILRKGKRARKRFFVLHQDSYNGPARLECFDNEKRYRCHAAPKLSIPLKTCFNINKKVDSKLKFCIVMYTVDDYLLLGCENELDQDAWLHTLLEVLMNTKMTEYVWQVKVLKNRGLTEKVSKLAGLFRFCLNTCSVYFYKLNTDEEFFEFPLVYISNYGHQGNLFFLRVGRSAVTGPGELWMNTEDVVDAGSMHETMKIILEDNHEQRQRNMPIEPRGLRSDSQNSTRSNSISVTTTLPPEALMHSDLRSRAISENEKTLQNLRSHLNYLQHRSHSGAGSKLEYLANLNCYSCGAPPSYSRSASHSPSVLHNRSGYHGSALATSPVIGLSNDSFGSISNSSDFEHFANGLRYSHRQHVGNPSLELISRSTIVEESSGGSGTDCVPFCKSSKGILELNDENSFRPARTLITHCVDVHSSPDCVESFRRMTLDSGCVDPVSPRRAGTDSWRLEDIRPTIGPDLVTAVPPSRAYSCGSKPTVRNYGSVKQPSWMRKLQHFSFNDERKRAHSFGNWKSASGSEDLVEIDFGAFPYGRSNSGSFGSGDSLNRSRASSAGTASIYRQSWSPKIEQISEQELSPSAKLIQDLIFTRRCRPSLERLAEYVPMSPPLANVNDGTVSCKASTSMFGSAEGDDDDVNDVEDDDDDETGIMRVTREKTGLGSFRIRPVSDEITFSPDVDSSLDILQGVDRMHSDICSFSRGNSTANATILEPLSAAASLEQRLRFQRPTMSCSRIRRRHSIGDPCGSIYEELKRRKKERFLHSDINFITKFPLSECCKSISLLKRIGRRSLPADFSFQCLSRVPYPHADKSRPKMVTTHNSNSSNNGNSNNINDPEDDYLMLEPIQRLYFLISMTAIHRAVFVWSCIMTFAIIAVMRLDGRISWHWSVVFTPLWILDLVALFYTLLSCVRQVHLLRACSIGFAQIANDGYCKRRNVSFLLVILFKLCFLSLLSVKLEQQQHQHSAAGKFSTGESIKFWHVMLPFWASLSIALAEITCRLYHTYQCEM</sequence>
<keyword evidence="11" id="KW-0812">Transmembrane</keyword>
<evidence type="ECO:0000256" key="5">
    <source>
        <dbReference type="ARBA" id="ARBA00022737"/>
    </source>
</evidence>
<reference evidence="13 14" key="1">
    <citation type="submission" date="2015-01" db="EMBL/GenBank/DDBJ databases">
        <title>Evolution of Trichinella species and genotypes.</title>
        <authorList>
            <person name="Korhonen P.K."/>
            <person name="Edoardo P."/>
            <person name="Giuseppe L.R."/>
            <person name="Gasser R.B."/>
        </authorList>
    </citation>
    <scope>NUCLEOTIDE SEQUENCE [LARGE SCALE GENOMIC DNA]</scope>
    <source>
        <strain evidence="13">ISS588</strain>
    </source>
</reference>
<evidence type="ECO:0000256" key="3">
    <source>
        <dbReference type="ARBA" id="ARBA00022553"/>
    </source>
</evidence>
<dbReference type="Pfam" id="PF00169">
    <property type="entry name" value="PH"/>
    <property type="match status" value="1"/>
</dbReference>
<dbReference type="Gene3D" id="2.30.29.30">
    <property type="entry name" value="Pleckstrin-homology domain (PH domain)/Phosphotyrosine-binding domain (PTB)"/>
    <property type="match status" value="2"/>
</dbReference>
<feature type="transmembrane region" description="Helical" evidence="11">
    <location>
        <begin position="953"/>
        <end position="973"/>
    </location>
</feature>
<evidence type="ECO:0000256" key="7">
    <source>
        <dbReference type="ARBA" id="ARBA00022943"/>
    </source>
</evidence>
<evidence type="ECO:0000256" key="1">
    <source>
        <dbReference type="ARBA" id="ARBA00011440"/>
    </source>
</evidence>
<protein>
    <recommendedName>
        <fullName evidence="2">Insulin receptor substrate 1</fullName>
    </recommendedName>
    <alternativeName>
        <fullName evidence="8">Protein chico</fullName>
    </alternativeName>
</protein>
<dbReference type="Proteomes" id="UP000054805">
    <property type="component" value="Unassembled WGS sequence"/>
</dbReference>
<keyword evidence="13" id="KW-0675">Receptor</keyword>
<dbReference type="AlphaFoldDB" id="A0A0V1JC93"/>
<evidence type="ECO:0000256" key="4">
    <source>
        <dbReference type="ARBA" id="ARBA00022604"/>
    </source>
</evidence>
<dbReference type="EMBL" id="JYDS01000015">
    <property type="protein sequence ID" value="KRZ32592.1"/>
    <property type="molecule type" value="Genomic_DNA"/>
</dbReference>
<dbReference type="InterPro" id="IPR002404">
    <property type="entry name" value="IRS_PTB"/>
</dbReference>
<dbReference type="PROSITE" id="PS50003">
    <property type="entry name" value="PH_DOMAIN"/>
    <property type="match status" value="1"/>
</dbReference>
<comment type="subunit">
    <text evidence="1">Bindings to phosphatidylinositol 3-kinase and SHP2.</text>
</comment>
<dbReference type="GO" id="GO:0008286">
    <property type="term" value="P:insulin receptor signaling pathway"/>
    <property type="evidence" value="ECO:0007669"/>
    <property type="project" value="InterPro"/>
</dbReference>
<keyword evidence="3" id="KW-0597">Phosphoprotein</keyword>
<evidence type="ECO:0000256" key="10">
    <source>
        <dbReference type="SAM" id="MobiDB-lite"/>
    </source>
</evidence>
<comment type="caution">
    <text evidence="13">The sequence shown here is derived from an EMBL/GenBank/DDBJ whole genome shotgun (WGS) entry which is preliminary data.</text>
</comment>
<evidence type="ECO:0000256" key="2">
    <source>
        <dbReference type="ARBA" id="ARBA00015710"/>
    </source>
</evidence>
<dbReference type="GO" id="GO:0048477">
    <property type="term" value="P:oogenesis"/>
    <property type="evidence" value="ECO:0007669"/>
    <property type="project" value="UniProtKB-KW"/>
</dbReference>
<dbReference type="CDD" id="cd01204">
    <property type="entry name" value="PTB_IRS"/>
    <property type="match status" value="1"/>
</dbReference>
<evidence type="ECO:0000313" key="14">
    <source>
        <dbReference type="Proteomes" id="UP000054805"/>
    </source>
</evidence>
<dbReference type="SMART" id="SM00310">
    <property type="entry name" value="PTBI"/>
    <property type="match status" value="1"/>
</dbReference>
<feature type="compositionally biased region" description="Polar residues" evidence="10">
    <location>
        <begin position="240"/>
        <end position="253"/>
    </location>
</feature>
<dbReference type="PANTHER" id="PTHR10614:SF13">
    <property type="entry name" value="INSULIN RECEPTOR SUBSTRATE 1"/>
    <property type="match status" value="1"/>
</dbReference>
<dbReference type="GO" id="GO:0005158">
    <property type="term" value="F:insulin receptor binding"/>
    <property type="evidence" value="ECO:0007669"/>
    <property type="project" value="InterPro"/>
</dbReference>
<dbReference type="PRINTS" id="PR00628">
    <property type="entry name" value="INSULINRSI"/>
</dbReference>
<feature type="compositionally biased region" description="Acidic residues" evidence="10">
    <location>
        <begin position="648"/>
        <end position="662"/>
    </location>
</feature>
<keyword evidence="7" id="KW-0896">Oogenesis</keyword>
<keyword evidence="6" id="KW-0221">Differentiation</keyword>
<evidence type="ECO:0000259" key="12">
    <source>
        <dbReference type="PROSITE" id="PS50003"/>
    </source>
</evidence>
<keyword evidence="5" id="KW-0677">Repeat</keyword>
<name>A0A0V1JC93_TRIPS</name>
<evidence type="ECO:0000256" key="11">
    <source>
        <dbReference type="SAM" id="Phobius"/>
    </source>
</evidence>
<dbReference type="SMART" id="SM00233">
    <property type="entry name" value="PH"/>
    <property type="match status" value="1"/>
</dbReference>
<evidence type="ECO:0000256" key="6">
    <source>
        <dbReference type="ARBA" id="ARBA00022782"/>
    </source>
</evidence>
<feature type="region of interest" description="Disordered" evidence="10">
    <location>
        <begin position="827"/>
        <end position="849"/>
    </location>
</feature>
<dbReference type="Pfam" id="PF10269">
    <property type="entry name" value="Tmemb_185A"/>
    <property type="match status" value="1"/>
</dbReference>
<dbReference type="SUPFAM" id="SSF50729">
    <property type="entry name" value="PH domain-like"/>
    <property type="match status" value="2"/>
</dbReference>
<keyword evidence="11" id="KW-0472">Membrane</keyword>
<comment type="function">
    <text evidence="9">Activates phosphatidylinositol 3-kinase when bound to the regulatory p85 subunit. May mediate the control of various cellular processes by insulin-like peptides. When phosphorylated by the insulin receptor binds specifically to various cellular proteins containing SH2 domains. Involved in control of cell proliferation, cell size, and body and organ growth throughout development. Also has a role in a signaling pathway controlling the physiological response required to endure periods of low nutrient conditions. Insulin/insulin-like growth factor (IGF) signaling pathway has a role in regulating aging and is necessary in the ovary for vitellogenic maturation.</text>
</comment>
<feature type="region of interest" description="Disordered" evidence="10">
    <location>
        <begin position="221"/>
        <end position="253"/>
    </location>
</feature>
<dbReference type="InterPro" id="IPR011993">
    <property type="entry name" value="PH-like_dom_sf"/>
</dbReference>
<feature type="compositionally biased region" description="Low complexity" evidence="10">
    <location>
        <begin position="837"/>
        <end position="849"/>
    </location>
</feature>
<accession>A0A0V1JC93</accession>
<organism evidence="13 14">
    <name type="scientific">Trichinella pseudospiralis</name>
    <name type="common">Parasitic roundworm</name>
    <dbReference type="NCBI Taxonomy" id="6337"/>
    <lineage>
        <taxon>Eukaryota</taxon>
        <taxon>Metazoa</taxon>
        <taxon>Ecdysozoa</taxon>
        <taxon>Nematoda</taxon>
        <taxon>Enoplea</taxon>
        <taxon>Dorylaimia</taxon>
        <taxon>Trichinellida</taxon>
        <taxon>Trichinellidae</taxon>
        <taxon>Trichinella</taxon>
    </lineage>
</organism>
<feature type="transmembrane region" description="Helical" evidence="11">
    <location>
        <begin position="865"/>
        <end position="891"/>
    </location>
</feature>
<proteinExistence type="predicted"/>
<evidence type="ECO:0000256" key="8">
    <source>
        <dbReference type="ARBA" id="ARBA00033282"/>
    </source>
</evidence>
<feature type="transmembrane region" description="Helical" evidence="11">
    <location>
        <begin position="903"/>
        <end position="923"/>
    </location>
</feature>
<feature type="region of interest" description="Disordered" evidence="10">
    <location>
        <begin position="643"/>
        <end position="662"/>
    </location>
</feature>
<dbReference type="Pfam" id="PF02174">
    <property type="entry name" value="IRS"/>
    <property type="match status" value="1"/>
</dbReference>
<dbReference type="PANTHER" id="PTHR10614">
    <property type="entry name" value="INSULIN RECEPTOR SUBSTRATE"/>
    <property type="match status" value="1"/>
</dbReference>
<evidence type="ECO:0000256" key="9">
    <source>
        <dbReference type="ARBA" id="ARBA00046145"/>
    </source>
</evidence>
<keyword evidence="11" id="KW-1133">Transmembrane helix</keyword>
<dbReference type="GO" id="GO:0005886">
    <property type="term" value="C:plasma membrane"/>
    <property type="evidence" value="ECO:0007669"/>
    <property type="project" value="TreeGrafter"/>
</dbReference>
<dbReference type="InterPro" id="IPR019396">
    <property type="entry name" value="TM_Fragile-X-F-assoc"/>
</dbReference>
<dbReference type="CDD" id="cd01257">
    <property type="entry name" value="PH_IRS"/>
    <property type="match status" value="1"/>
</dbReference>
<evidence type="ECO:0000313" key="13">
    <source>
        <dbReference type="EMBL" id="KRZ32592.1"/>
    </source>
</evidence>
<keyword evidence="14" id="KW-1185">Reference proteome</keyword>
<feature type="domain" description="PH" evidence="12">
    <location>
        <begin position="15"/>
        <end position="116"/>
    </location>
</feature>
<keyword evidence="4" id="KW-0341">Growth regulation</keyword>
<dbReference type="InterPro" id="IPR001849">
    <property type="entry name" value="PH_domain"/>
</dbReference>
<dbReference type="InterPro" id="IPR039011">
    <property type="entry name" value="IRS"/>
</dbReference>
<dbReference type="GO" id="GO:0043548">
    <property type="term" value="F:phosphatidylinositol 3-kinase binding"/>
    <property type="evidence" value="ECO:0007669"/>
    <property type="project" value="TreeGrafter"/>
</dbReference>
<dbReference type="GO" id="GO:0005829">
    <property type="term" value="C:cytosol"/>
    <property type="evidence" value="ECO:0007669"/>
    <property type="project" value="TreeGrafter"/>
</dbReference>